<gene>
    <name evidence="2" type="ORF">ROHU_034300</name>
</gene>
<evidence type="ECO:0000256" key="1">
    <source>
        <dbReference type="SAM" id="MobiDB-lite"/>
    </source>
</evidence>
<proteinExistence type="predicted"/>
<dbReference type="AlphaFoldDB" id="A0A498LAS5"/>
<comment type="caution">
    <text evidence="2">The sequence shown here is derived from an EMBL/GenBank/DDBJ whole genome shotgun (WGS) entry which is preliminary data.</text>
</comment>
<accession>A0A498LAS5</accession>
<feature type="region of interest" description="Disordered" evidence="1">
    <location>
        <begin position="48"/>
        <end position="85"/>
    </location>
</feature>
<sequence length="85" mass="10045">MEAMANGNDIDKNLEEKRNDFAGDTVRKRIMKETEEDDKETWAAVVSRRKRNGAEMEKGRTEQQSTQDQQDYHVRVEEDYHVSLR</sequence>
<feature type="compositionally biased region" description="Basic and acidic residues" evidence="1">
    <location>
        <begin position="70"/>
        <end position="85"/>
    </location>
</feature>
<organism evidence="2 3">
    <name type="scientific">Labeo rohita</name>
    <name type="common">Indian major carp</name>
    <name type="synonym">Cyprinus rohita</name>
    <dbReference type="NCBI Taxonomy" id="84645"/>
    <lineage>
        <taxon>Eukaryota</taxon>
        <taxon>Metazoa</taxon>
        <taxon>Chordata</taxon>
        <taxon>Craniata</taxon>
        <taxon>Vertebrata</taxon>
        <taxon>Euteleostomi</taxon>
        <taxon>Actinopterygii</taxon>
        <taxon>Neopterygii</taxon>
        <taxon>Teleostei</taxon>
        <taxon>Ostariophysi</taxon>
        <taxon>Cypriniformes</taxon>
        <taxon>Cyprinidae</taxon>
        <taxon>Labeoninae</taxon>
        <taxon>Labeonini</taxon>
        <taxon>Labeo</taxon>
    </lineage>
</organism>
<dbReference type="Proteomes" id="UP000290572">
    <property type="component" value="Unassembled WGS sequence"/>
</dbReference>
<feature type="region of interest" description="Disordered" evidence="1">
    <location>
        <begin position="1"/>
        <end position="24"/>
    </location>
</feature>
<evidence type="ECO:0000313" key="3">
    <source>
        <dbReference type="Proteomes" id="UP000290572"/>
    </source>
</evidence>
<reference evidence="2 3" key="1">
    <citation type="submission" date="2018-03" db="EMBL/GenBank/DDBJ databases">
        <title>Draft genome sequence of Rohu Carp (Labeo rohita).</title>
        <authorList>
            <person name="Das P."/>
            <person name="Kushwaha B."/>
            <person name="Joshi C.G."/>
            <person name="Kumar D."/>
            <person name="Nagpure N.S."/>
            <person name="Sahoo L."/>
            <person name="Das S.P."/>
            <person name="Bit A."/>
            <person name="Patnaik S."/>
            <person name="Meher P.K."/>
            <person name="Jayasankar P."/>
            <person name="Koringa P.G."/>
            <person name="Patel N.V."/>
            <person name="Hinsu A.T."/>
            <person name="Kumar R."/>
            <person name="Pandey M."/>
            <person name="Agarwal S."/>
            <person name="Srivastava S."/>
            <person name="Singh M."/>
            <person name="Iquebal M.A."/>
            <person name="Jaiswal S."/>
            <person name="Angadi U.B."/>
            <person name="Kumar N."/>
            <person name="Raza M."/>
            <person name="Shah T.M."/>
            <person name="Rai A."/>
            <person name="Jena J.K."/>
        </authorList>
    </citation>
    <scope>NUCLEOTIDE SEQUENCE [LARGE SCALE GENOMIC DNA]</scope>
    <source>
        <strain evidence="2">DASCIFA01</strain>
        <tissue evidence="2">Testis</tissue>
    </source>
</reference>
<feature type="compositionally biased region" description="Basic and acidic residues" evidence="1">
    <location>
        <begin position="9"/>
        <end position="24"/>
    </location>
</feature>
<name>A0A498LAS5_LABRO</name>
<dbReference type="EMBL" id="QBIY01013466">
    <property type="protein sequence ID" value="RXN03976.1"/>
    <property type="molecule type" value="Genomic_DNA"/>
</dbReference>
<evidence type="ECO:0000313" key="2">
    <source>
        <dbReference type="EMBL" id="RXN03976.1"/>
    </source>
</evidence>
<feature type="compositionally biased region" description="Basic and acidic residues" evidence="1">
    <location>
        <begin position="52"/>
        <end position="61"/>
    </location>
</feature>
<protein>
    <submittedName>
        <fullName evidence="2">Uncharacterized protein</fullName>
    </submittedName>
</protein>
<keyword evidence="3" id="KW-1185">Reference proteome</keyword>